<evidence type="ECO:0000313" key="2">
    <source>
        <dbReference type="Proteomes" id="UP000002274"/>
    </source>
</evidence>
<name>A2CB08_PROM3</name>
<gene>
    <name evidence="1" type="ordered locus">P9303_19261</name>
</gene>
<accession>A2CB08</accession>
<dbReference type="Proteomes" id="UP000002274">
    <property type="component" value="Chromosome"/>
</dbReference>
<proteinExistence type="predicted"/>
<evidence type="ECO:0000313" key="1">
    <source>
        <dbReference type="EMBL" id="ABM78668.1"/>
    </source>
</evidence>
<sequence>MYGCCQANPKARLQLAAGTLQGFKLDPRFNKDLKAETPKRAMGQEMMRPACQQIKRSARAIKASFEP</sequence>
<dbReference type="EMBL" id="CP000554">
    <property type="protein sequence ID" value="ABM78668.1"/>
    <property type="molecule type" value="Genomic_DNA"/>
</dbReference>
<organism evidence="1 2">
    <name type="scientific">Prochlorococcus marinus (strain MIT 9303)</name>
    <dbReference type="NCBI Taxonomy" id="59922"/>
    <lineage>
        <taxon>Bacteria</taxon>
        <taxon>Bacillati</taxon>
        <taxon>Cyanobacteriota</taxon>
        <taxon>Cyanophyceae</taxon>
        <taxon>Synechococcales</taxon>
        <taxon>Prochlorococcaceae</taxon>
        <taxon>Prochlorococcus</taxon>
    </lineage>
</organism>
<dbReference type="KEGG" id="pmf:P9303_19261"/>
<protein>
    <submittedName>
        <fullName evidence="1">Uncharacterized protein</fullName>
    </submittedName>
</protein>
<reference evidence="1 2" key="1">
    <citation type="journal article" date="2007" name="PLoS Genet.">
        <title>Patterns and implications of gene gain and loss in the evolution of Prochlorococcus.</title>
        <authorList>
            <person name="Kettler G.C."/>
            <person name="Martiny A.C."/>
            <person name="Huang K."/>
            <person name="Zucker J."/>
            <person name="Coleman M.L."/>
            <person name="Rodrigue S."/>
            <person name="Chen F."/>
            <person name="Lapidus A."/>
            <person name="Ferriera S."/>
            <person name="Johnson J."/>
            <person name="Steglich C."/>
            <person name="Church G.M."/>
            <person name="Richardson P."/>
            <person name="Chisholm S.W."/>
        </authorList>
    </citation>
    <scope>NUCLEOTIDE SEQUENCE [LARGE SCALE GENOMIC DNA]</scope>
    <source>
        <strain evidence="1 2">MIT 9303</strain>
    </source>
</reference>
<dbReference type="AlphaFoldDB" id="A2CB08"/>
<dbReference type="HOGENOM" id="CLU_2808973_0_0_3"/>